<dbReference type="NCBIfam" id="TIGR00337">
    <property type="entry name" value="PyrG"/>
    <property type="match status" value="1"/>
</dbReference>
<reference evidence="15" key="1">
    <citation type="submission" date="2018-05" db="EMBL/GenBank/DDBJ databases">
        <authorList>
            <person name="Lanie J.A."/>
            <person name="Ng W.-L."/>
            <person name="Kazmierczak K.M."/>
            <person name="Andrzejewski T.M."/>
            <person name="Davidsen T.M."/>
            <person name="Wayne K.J."/>
            <person name="Tettelin H."/>
            <person name="Glass J.I."/>
            <person name="Rusch D."/>
            <person name="Podicherti R."/>
            <person name="Tsui H.-C.T."/>
            <person name="Winkler M.E."/>
        </authorList>
    </citation>
    <scope>NUCLEOTIDE SEQUENCE</scope>
</reference>
<evidence type="ECO:0000259" key="14">
    <source>
        <dbReference type="Pfam" id="PF06418"/>
    </source>
</evidence>
<dbReference type="Gene3D" id="3.40.50.300">
    <property type="entry name" value="P-loop containing nucleotide triphosphate hydrolases"/>
    <property type="match status" value="1"/>
</dbReference>
<dbReference type="NCBIfam" id="NF003792">
    <property type="entry name" value="PRK05380.1"/>
    <property type="match status" value="1"/>
</dbReference>
<dbReference type="GO" id="GO:0019856">
    <property type="term" value="P:pyrimidine nucleobase biosynthetic process"/>
    <property type="evidence" value="ECO:0007669"/>
    <property type="project" value="TreeGrafter"/>
</dbReference>
<keyword evidence="4" id="KW-0436">Ligase</keyword>
<evidence type="ECO:0000256" key="2">
    <source>
        <dbReference type="ARBA" id="ARBA00007533"/>
    </source>
</evidence>
<organism evidence="15">
    <name type="scientific">marine metagenome</name>
    <dbReference type="NCBI Taxonomy" id="408172"/>
    <lineage>
        <taxon>unclassified sequences</taxon>
        <taxon>metagenomes</taxon>
        <taxon>ecological metagenomes</taxon>
    </lineage>
</organism>
<comment type="pathway">
    <text evidence="1">Pyrimidine metabolism; CTP biosynthesis via de novo pathway; CTP from UDP: step 2/2.</text>
</comment>
<feature type="domain" description="CTP synthase N-terminal" evidence="14">
    <location>
        <begin position="1"/>
        <end position="215"/>
    </location>
</feature>
<dbReference type="FunFam" id="3.40.50.300:FF:000009">
    <property type="entry name" value="CTP synthase"/>
    <property type="match status" value="1"/>
</dbReference>
<dbReference type="SUPFAM" id="SSF52317">
    <property type="entry name" value="Class I glutamine amidotransferase-like"/>
    <property type="match status" value="1"/>
</dbReference>
<dbReference type="InterPro" id="IPR017926">
    <property type="entry name" value="GATASE"/>
</dbReference>
<dbReference type="Pfam" id="PF06418">
    <property type="entry name" value="CTP_synth_N"/>
    <property type="match status" value="1"/>
</dbReference>
<feature type="domain" description="Glutamine amidotransferase" evidence="13">
    <location>
        <begin position="251"/>
        <end position="475"/>
    </location>
</feature>
<dbReference type="GO" id="GO:0005829">
    <property type="term" value="C:cytosol"/>
    <property type="evidence" value="ECO:0007669"/>
    <property type="project" value="TreeGrafter"/>
</dbReference>
<keyword evidence="10" id="KW-0665">Pyrimidine biosynthesis</keyword>
<sequence>MSPFQHGEVFVTDDGAETDLDLGHYERFIDQSLSQANNITTGRIYQSVISKERRGDYLGSTVQVIPHVTDEIKGAIQRLAPENDIVITEIGGTVGDIESLPFLEAIRQFRVDAGRENVIFVHLTLIPYIAAAGELKTKPTQHSVRGLMQIGIQPDFLLCRTEHKLSGEIRKKIALFTNVQLEGVIECLDVATIYEVPLALKAQGLDDVILKRLQLDAPQPDLSGWTKMVRRFKHPESGEARIAVVGKYTNLVDSYKSIQEALIHGGISNDVKVSIEWLSSEDFDGENHVNLLKDFHGLLIPGGFGQRGIEGMLAAVRWSRVNEIPFFGICLGLQCAVIEFARNVCNLEDSHSTEFLEDASDPVICLLDSQRQVTKKGGTMRLGAYPCILGEGTTARDIYGTPEVSERHRHRFEVNNNYRDLLNDHGLTISGTSPDGALVEMVEITNHPWFVAGQFHPELKSRPTRPHPLFASFIEAAASYGRDSSVPVSNRKEAVES</sequence>
<evidence type="ECO:0000256" key="12">
    <source>
        <dbReference type="ARBA" id="ARBA00070745"/>
    </source>
</evidence>
<dbReference type="SUPFAM" id="SSF52540">
    <property type="entry name" value="P-loop containing nucleoside triphosphate hydrolases"/>
    <property type="match status" value="1"/>
</dbReference>
<evidence type="ECO:0000256" key="8">
    <source>
        <dbReference type="ARBA" id="ARBA00022842"/>
    </source>
</evidence>
<evidence type="ECO:0000313" key="15">
    <source>
        <dbReference type="EMBL" id="SUZ79243.1"/>
    </source>
</evidence>
<evidence type="ECO:0000256" key="11">
    <source>
        <dbReference type="ARBA" id="ARBA00047781"/>
    </source>
</evidence>
<comment type="catalytic activity">
    <reaction evidence="11">
        <text>UTP + L-glutamine + ATP + H2O = CTP + L-glutamate + ADP + phosphate + 2 H(+)</text>
        <dbReference type="Rhea" id="RHEA:26426"/>
        <dbReference type="ChEBI" id="CHEBI:15377"/>
        <dbReference type="ChEBI" id="CHEBI:15378"/>
        <dbReference type="ChEBI" id="CHEBI:29985"/>
        <dbReference type="ChEBI" id="CHEBI:30616"/>
        <dbReference type="ChEBI" id="CHEBI:37563"/>
        <dbReference type="ChEBI" id="CHEBI:43474"/>
        <dbReference type="ChEBI" id="CHEBI:46398"/>
        <dbReference type="ChEBI" id="CHEBI:58359"/>
        <dbReference type="ChEBI" id="CHEBI:456216"/>
        <dbReference type="EC" id="6.3.4.2"/>
    </reaction>
</comment>
<dbReference type="CDD" id="cd01746">
    <property type="entry name" value="GATase1_CTP_Synthase"/>
    <property type="match status" value="1"/>
</dbReference>
<keyword evidence="7" id="KW-0067">ATP-binding</keyword>
<dbReference type="Gene3D" id="3.40.50.880">
    <property type="match status" value="1"/>
</dbReference>
<keyword evidence="6" id="KW-0547">Nucleotide-binding</keyword>
<evidence type="ECO:0000256" key="7">
    <source>
        <dbReference type="ARBA" id="ARBA00022840"/>
    </source>
</evidence>
<dbReference type="UniPathway" id="UPA00159">
    <property type="reaction ID" value="UER00277"/>
</dbReference>
<keyword evidence="5" id="KW-0479">Metal-binding</keyword>
<evidence type="ECO:0000256" key="9">
    <source>
        <dbReference type="ARBA" id="ARBA00022962"/>
    </source>
</evidence>
<dbReference type="GO" id="GO:0003883">
    <property type="term" value="F:CTP synthase activity"/>
    <property type="evidence" value="ECO:0007669"/>
    <property type="project" value="UniProtKB-EC"/>
</dbReference>
<proteinExistence type="inferred from homology"/>
<dbReference type="AlphaFoldDB" id="A0A381QNX5"/>
<evidence type="ECO:0000259" key="13">
    <source>
        <dbReference type="Pfam" id="PF00117"/>
    </source>
</evidence>
<dbReference type="Pfam" id="PF00117">
    <property type="entry name" value="GATase"/>
    <property type="match status" value="1"/>
</dbReference>
<gene>
    <name evidence="15" type="ORF">METZ01_LOCUS32097</name>
</gene>
<keyword evidence="9" id="KW-0315">Glutamine amidotransferase</keyword>
<dbReference type="CDD" id="cd03113">
    <property type="entry name" value="CTPS_N"/>
    <property type="match status" value="1"/>
</dbReference>
<dbReference type="InterPro" id="IPR004468">
    <property type="entry name" value="CTP_synthase"/>
</dbReference>
<accession>A0A381QNX5</accession>
<evidence type="ECO:0000256" key="10">
    <source>
        <dbReference type="ARBA" id="ARBA00022975"/>
    </source>
</evidence>
<dbReference type="InterPro" id="IPR033828">
    <property type="entry name" value="GATase1_CTP_Synthase"/>
</dbReference>
<dbReference type="FunFam" id="3.40.50.880:FF:000002">
    <property type="entry name" value="CTP synthase"/>
    <property type="match status" value="1"/>
</dbReference>
<dbReference type="PROSITE" id="PS51273">
    <property type="entry name" value="GATASE_TYPE_1"/>
    <property type="match status" value="1"/>
</dbReference>
<dbReference type="GO" id="GO:0005524">
    <property type="term" value="F:ATP binding"/>
    <property type="evidence" value="ECO:0007669"/>
    <property type="project" value="UniProtKB-KW"/>
</dbReference>
<dbReference type="EMBL" id="UINC01001379">
    <property type="protein sequence ID" value="SUZ79243.1"/>
    <property type="molecule type" value="Genomic_DNA"/>
</dbReference>
<dbReference type="GO" id="GO:0097268">
    <property type="term" value="C:cytoophidium"/>
    <property type="evidence" value="ECO:0007669"/>
    <property type="project" value="UniProtKB-ARBA"/>
</dbReference>
<evidence type="ECO:0000256" key="4">
    <source>
        <dbReference type="ARBA" id="ARBA00022598"/>
    </source>
</evidence>
<dbReference type="GO" id="GO:0044210">
    <property type="term" value="P:'de novo' CTP biosynthetic process"/>
    <property type="evidence" value="ECO:0007669"/>
    <property type="project" value="UniProtKB-UniPathway"/>
</dbReference>
<evidence type="ECO:0000256" key="5">
    <source>
        <dbReference type="ARBA" id="ARBA00022723"/>
    </source>
</evidence>
<dbReference type="InterPro" id="IPR017456">
    <property type="entry name" value="CTP_synthase_N"/>
</dbReference>
<evidence type="ECO:0000256" key="1">
    <source>
        <dbReference type="ARBA" id="ARBA00005171"/>
    </source>
</evidence>
<dbReference type="GO" id="GO:0042802">
    <property type="term" value="F:identical protein binding"/>
    <property type="evidence" value="ECO:0007669"/>
    <property type="project" value="TreeGrafter"/>
</dbReference>
<name>A0A381QNX5_9ZZZZ</name>
<dbReference type="PANTHER" id="PTHR11550:SF0">
    <property type="entry name" value="CTP SYNTHASE-RELATED"/>
    <property type="match status" value="1"/>
</dbReference>
<dbReference type="InterPro" id="IPR029062">
    <property type="entry name" value="Class_I_gatase-like"/>
</dbReference>
<evidence type="ECO:0000256" key="6">
    <source>
        <dbReference type="ARBA" id="ARBA00022741"/>
    </source>
</evidence>
<comment type="similarity">
    <text evidence="2">Belongs to the CTP synthase family.</text>
</comment>
<keyword evidence="8" id="KW-0460">Magnesium</keyword>
<dbReference type="GO" id="GO:0046872">
    <property type="term" value="F:metal ion binding"/>
    <property type="evidence" value="ECO:0007669"/>
    <property type="project" value="UniProtKB-KW"/>
</dbReference>
<dbReference type="PANTHER" id="PTHR11550">
    <property type="entry name" value="CTP SYNTHASE"/>
    <property type="match status" value="1"/>
</dbReference>
<evidence type="ECO:0000256" key="3">
    <source>
        <dbReference type="ARBA" id="ARBA00012291"/>
    </source>
</evidence>
<protein>
    <recommendedName>
        <fullName evidence="12">CTP synthase</fullName>
        <ecNumber evidence="3">6.3.4.2</ecNumber>
    </recommendedName>
</protein>
<dbReference type="InterPro" id="IPR027417">
    <property type="entry name" value="P-loop_NTPase"/>
</dbReference>
<dbReference type="EC" id="6.3.4.2" evidence="3"/>